<name>A0ABV6DQE1_9BACL</name>
<keyword evidence="1" id="KW-0472">Membrane</keyword>
<gene>
    <name evidence="3" type="ORF">ACFFK0_20605</name>
</gene>
<dbReference type="InterPro" id="IPR041401">
    <property type="entry name" value="TseB-like_dom"/>
</dbReference>
<dbReference type="Pfam" id="PF17881">
    <property type="entry name" value="TseB"/>
    <property type="match status" value="1"/>
</dbReference>
<dbReference type="SUPFAM" id="SSF54403">
    <property type="entry name" value="Cystatin/monellin"/>
    <property type="match status" value="2"/>
</dbReference>
<proteinExistence type="predicted"/>
<dbReference type="EMBL" id="JBHLWN010000077">
    <property type="protein sequence ID" value="MFC0214812.1"/>
    <property type="molecule type" value="Genomic_DNA"/>
</dbReference>
<sequence>MSKRTGRIWAFGIFSFAILIIMLIRFFYGIQRDHWAERDDAVRIAASQAGLVTIESVAAFNGSEAYKTVIGTDAQGEKLVVWIGPDGPHAEKASSGISADQAKEALLARSPGVEVLRVVPGKLNDDFVWELFYRRHENGKDRYLYDYVKFADGAHIDTYRLSLN</sequence>
<feature type="domain" description="Cell wall elongation regulator TseB-like" evidence="2">
    <location>
        <begin position="41"/>
        <end position="83"/>
    </location>
</feature>
<dbReference type="InterPro" id="IPR046350">
    <property type="entry name" value="Cystatin_sf"/>
</dbReference>
<keyword evidence="4" id="KW-1185">Reference proteome</keyword>
<protein>
    <submittedName>
        <fullName evidence="3">DUF5590 domain-containing protein</fullName>
    </submittedName>
</protein>
<feature type="transmembrane region" description="Helical" evidence="1">
    <location>
        <begin position="6"/>
        <end position="28"/>
    </location>
</feature>
<accession>A0ABV6DQE1</accession>
<evidence type="ECO:0000313" key="4">
    <source>
        <dbReference type="Proteomes" id="UP001589776"/>
    </source>
</evidence>
<keyword evidence="1" id="KW-0812">Transmembrane</keyword>
<evidence type="ECO:0000256" key="1">
    <source>
        <dbReference type="SAM" id="Phobius"/>
    </source>
</evidence>
<dbReference type="Proteomes" id="UP001589776">
    <property type="component" value="Unassembled WGS sequence"/>
</dbReference>
<dbReference type="Gene3D" id="3.10.450.40">
    <property type="match status" value="2"/>
</dbReference>
<organism evidence="3 4">
    <name type="scientific">Paenibacillus chartarius</name>
    <dbReference type="NCBI Taxonomy" id="747481"/>
    <lineage>
        <taxon>Bacteria</taxon>
        <taxon>Bacillati</taxon>
        <taxon>Bacillota</taxon>
        <taxon>Bacilli</taxon>
        <taxon>Bacillales</taxon>
        <taxon>Paenibacillaceae</taxon>
        <taxon>Paenibacillus</taxon>
    </lineage>
</organism>
<dbReference type="RefSeq" id="WP_377472226.1">
    <property type="nucleotide sequence ID" value="NZ_JBHLWN010000077.1"/>
</dbReference>
<evidence type="ECO:0000313" key="3">
    <source>
        <dbReference type="EMBL" id="MFC0214812.1"/>
    </source>
</evidence>
<comment type="caution">
    <text evidence="3">The sequence shown here is derived from an EMBL/GenBank/DDBJ whole genome shotgun (WGS) entry which is preliminary data.</text>
</comment>
<keyword evidence="1" id="KW-1133">Transmembrane helix</keyword>
<evidence type="ECO:0000259" key="2">
    <source>
        <dbReference type="Pfam" id="PF17881"/>
    </source>
</evidence>
<reference evidence="3 4" key="1">
    <citation type="submission" date="2024-09" db="EMBL/GenBank/DDBJ databases">
        <authorList>
            <person name="Sun Q."/>
            <person name="Mori K."/>
        </authorList>
    </citation>
    <scope>NUCLEOTIDE SEQUENCE [LARGE SCALE GENOMIC DNA]</scope>
    <source>
        <strain evidence="3 4">CCM 7759</strain>
    </source>
</reference>